<proteinExistence type="inferred from homology"/>
<dbReference type="InterPro" id="IPR050175">
    <property type="entry name" value="Complex_I_Subunit_2"/>
</dbReference>
<keyword evidence="10 18" id="KW-1278">Translocase</keyword>
<keyword evidence="6" id="KW-0813">Transport</keyword>
<dbReference type="CTD" id="4536"/>
<keyword evidence="8 18" id="KW-0812">Transmembrane</keyword>
<evidence type="ECO:0000256" key="11">
    <source>
        <dbReference type="ARBA" id="ARBA00022982"/>
    </source>
</evidence>
<gene>
    <name evidence="20" type="primary">ND2</name>
</gene>
<evidence type="ECO:0000259" key="19">
    <source>
        <dbReference type="Pfam" id="PF00361"/>
    </source>
</evidence>
<feature type="transmembrane region" description="Helical" evidence="18">
    <location>
        <begin position="282"/>
        <end position="303"/>
    </location>
</feature>
<comment type="catalytic activity">
    <reaction evidence="17 18">
        <text>a ubiquinone + NADH + 5 H(+)(in) = a ubiquinol + NAD(+) + 4 H(+)(out)</text>
        <dbReference type="Rhea" id="RHEA:29091"/>
        <dbReference type="Rhea" id="RHEA-COMP:9565"/>
        <dbReference type="Rhea" id="RHEA-COMP:9566"/>
        <dbReference type="ChEBI" id="CHEBI:15378"/>
        <dbReference type="ChEBI" id="CHEBI:16389"/>
        <dbReference type="ChEBI" id="CHEBI:17976"/>
        <dbReference type="ChEBI" id="CHEBI:57540"/>
        <dbReference type="ChEBI" id="CHEBI:57945"/>
        <dbReference type="EC" id="7.1.1.2"/>
    </reaction>
</comment>
<keyword evidence="16 18" id="KW-0472">Membrane</keyword>
<geneLocation type="mitochondrion" evidence="20"/>
<evidence type="ECO:0000256" key="7">
    <source>
        <dbReference type="ARBA" id="ARBA00022660"/>
    </source>
</evidence>
<comment type="function">
    <text evidence="1">Core subunit of the mitochondrial membrane respiratory chain NADH dehydrogenase (Complex I) that is believed to belong to the minimal assembly required for catalysis. Complex I functions in the transfer of electrons from NADH to the respiratory chain. The immediate electron acceptor for the enzyme is believed to be ubiquinone.</text>
</comment>
<dbReference type="GO" id="GO:0006120">
    <property type="term" value="P:mitochondrial electron transport, NADH to ubiquinone"/>
    <property type="evidence" value="ECO:0007669"/>
    <property type="project" value="InterPro"/>
</dbReference>
<dbReference type="EC" id="7.1.1.2" evidence="4 18"/>
<evidence type="ECO:0000256" key="4">
    <source>
        <dbReference type="ARBA" id="ARBA00012944"/>
    </source>
</evidence>
<feature type="transmembrane region" description="Helical" evidence="18">
    <location>
        <begin position="207"/>
        <end position="229"/>
    </location>
</feature>
<dbReference type="InterPro" id="IPR001750">
    <property type="entry name" value="ND/Mrp_TM"/>
</dbReference>
<comment type="function">
    <text evidence="18">Core subunit of the mitochondrial membrane respiratory chain NADH dehydrogenase (Complex I) which catalyzes electron transfer from NADH through the respiratory chain, using ubiquinone as an electron acceptor. Essential for the catalytic activity and assembly of complex I.</text>
</comment>
<evidence type="ECO:0000256" key="3">
    <source>
        <dbReference type="ARBA" id="ARBA00007012"/>
    </source>
</evidence>
<evidence type="ECO:0000256" key="6">
    <source>
        <dbReference type="ARBA" id="ARBA00022448"/>
    </source>
</evidence>
<dbReference type="PRINTS" id="PR01436">
    <property type="entry name" value="NADHDHGNASE2"/>
</dbReference>
<reference evidence="20" key="1">
    <citation type="journal article" date="2012" name="Zootaxa">
        <title>The complete mitochondrial genome of the plant bug Nesidiocoris tenuis (Reuter) (Hemiptera: Miridae: Bryocorinae: Dicyphini).</title>
        <authorList>
            <person name="Dai X."/>
            <person name="Xun H.Z."/>
            <person name="Chang J."/>
            <person name="Zhang J."/>
            <person name="Hu B.W."/>
            <person name="Li H."/>
            <person name="Yuan X.Q."/>
            <person name="Cai W.Z."/>
        </authorList>
    </citation>
    <scope>NUCLEOTIDE SEQUENCE</scope>
</reference>
<keyword evidence="13 18" id="KW-0520">NAD</keyword>
<feature type="transmembrane region" description="Helical" evidence="18">
    <location>
        <begin position="166"/>
        <end position="186"/>
    </location>
</feature>
<keyword evidence="14 18" id="KW-0830">Ubiquinone</keyword>
<evidence type="ECO:0000256" key="16">
    <source>
        <dbReference type="ARBA" id="ARBA00023136"/>
    </source>
</evidence>
<dbReference type="EMBL" id="JQ806057">
    <property type="protein sequence ID" value="AFI54851.1"/>
    <property type="molecule type" value="Genomic_DNA"/>
</dbReference>
<keyword evidence="7 18" id="KW-0679">Respiratory chain</keyword>
<keyword evidence="12 18" id="KW-1133">Transmembrane helix</keyword>
<dbReference type="GeneID" id="17427422"/>
<protein>
    <recommendedName>
        <fullName evidence="5 18">NADH-ubiquinone oxidoreductase chain 2</fullName>
        <ecNumber evidence="4 18">7.1.1.2</ecNumber>
    </recommendedName>
</protein>
<comment type="similarity">
    <text evidence="3 18">Belongs to the complex I subunit 2 family.</text>
</comment>
<evidence type="ECO:0000256" key="1">
    <source>
        <dbReference type="ARBA" id="ARBA00003257"/>
    </source>
</evidence>
<evidence type="ECO:0000256" key="9">
    <source>
        <dbReference type="ARBA" id="ARBA00022792"/>
    </source>
</evidence>
<evidence type="ECO:0000256" key="12">
    <source>
        <dbReference type="ARBA" id="ARBA00022989"/>
    </source>
</evidence>
<dbReference type="GO" id="GO:0005743">
    <property type="term" value="C:mitochondrial inner membrane"/>
    <property type="evidence" value="ECO:0007669"/>
    <property type="project" value="UniProtKB-SubCell"/>
</dbReference>
<dbReference type="InterPro" id="IPR003917">
    <property type="entry name" value="NADH_UbQ_OxRdtase_chain2"/>
</dbReference>
<name>A0A059P667_9HEMI</name>
<evidence type="ECO:0000256" key="5">
    <source>
        <dbReference type="ARBA" id="ARBA00021008"/>
    </source>
</evidence>
<feature type="domain" description="NADH:quinone oxidoreductase/Mrp antiporter transmembrane" evidence="19">
    <location>
        <begin position="18"/>
        <end position="254"/>
    </location>
</feature>
<organism evidence="20">
    <name type="scientific">Nesidiocoris tenuis</name>
    <dbReference type="NCBI Taxonomy" id="355587"/>
    <lineage>
        <taxon>Eukaryota</taxon>
        <taxon>Metazoa</taxon>
        <taxon>Ecdysozoa</taxon>
        <taxon>Arthropoda</taxon>
        <taxon>Hexapoda</taxon>
        <taxon>Insecta</taxon>
        <taxon>Pterygota</taxon>
        <taxon>Neoptera</taxon>
        <taxon>Paraneoptera</taxon>
        <taxon>Hemiptera</taxon>
        <taxon>Heteroptera</taxon>
        <taxon>Panheteroptera</taxon>
        <taxon>Cimicomorpha</taxon>
        <taxon>Miridae</taxon>
        <taxon>Dicyphina</taxon>
        <taxon>Nesidiocoris</taxon>
    </lineage>
</organism>
<evidence type="ECO:0000313" key="20">
    <source>
        <dbReference type="EMBL" id="AFI54851.1"/>
    </source>
</evidence>
<dbReference type="GO" id="GO:0008137">
    <property type="term" value="F:NADH dehydrogenase (ubiquinone) activity"/>
    <property type="evidence" value="ECO:0007669"/>
    <property type="project" value="UniProtKB-EC"/>
</dbReference>
<dbReference type="Pfam" id="PF00361">
    <property type="entry name" value="Proton_antipo_M"/>
    <property type="match status" value="1"/>
</dbReference>
<evidence type="ECO:0000256" key="13">
    <source>
        <dbReference type="ARBA" id="ARBA00023027"/>
    </source>
</evidence>
<evidence type="ECO:0000256" key="8">
    <source>
        <dbReference type="ARBA" id="ARBA00022692"/>
    </source>
</evidence>
<dbReference type="PANTHER" id="PTHR46552:SF1">
    <property type="entry name" value="NADH-UBIQUINONE OXIDOREDUCTASE CHAIN 2"/>
    <property type="match status" value="1"/>
</dbReference>
<evidence type="ECO:0000256" key="18">
    <source>
        <dbReference type="RuleBase" id="RU003403"/>
    </source>
</evidence>
<evidence type="ECO:0000256" key="2">
    <source>
        <dbReference type="ARBA" id="ARBA00004448"/>
    </source>
</evidence>
<sequence>MKLSTKTLTYMFLIMSTMAFEMKNHKLSQSCMMYFLIQSMGSIIFLCMILMKKYTEIMESNMIYSMIMMSMAIKLGLPPFHMWMPQMMEKIKWNMCMMLMTWQKLAPMYIMSLVSQEKLTQILVVISMATGSIMAINQTSLRKIMAYSTMTHMSWMILSMKVSDKMWMSYFVMYSILVLMTTIYFKKMNIIFISQTSVSSLKLIEKINFVMIMLSMGGLPPFLGFIPKWMIINEMIQSKDMFLMTFMFVMNLITLFYYIRVCMNVNMFLSQTQKWVNYKNTYLSKYMIITNMILAPIILTMSFF</sequence>
<evidence type="ECO:0000256" key="14">
    <source>
        <dbReference type="ARBA" id="ARBA00023075"/>
    </source>
</evidence>
<evidence type="ECO:0000256" key="10">
    <source>
        <dbReference type="ARBA" id="ARBA00022967"/>
    </source>
</evidence>
<feature type="transmembrane region" description="Helical" evidence="18">
    <location>
        <begin position="241"/>
        <end position="261"/>
    </location>
</feature>
<evidence type="ECO:0000256" key="17">
    <source>
        <dbReference type="ARBA" id="ARBA00049551"/>
    </source>
</evidence>
<dbReference type="AlphaFoldDB" id="A0A059P667"/>
<accession>A0A059P667</accession>
<keyword evidence="9 18" id="KW-0999">Mitochondrion inner membrane</keyword>
<keyword evidence="15 18" id="KW-0496">Mitochondrion</keyword>
<dbReference type="RefSeq" id="YP_008757634.1">
    <property type="nucleotide sequence ID" value="NC_022677.1"/>
</dbReference>
<keyword evidence="11 18" id="KW-0249">Electron transport</keyword>
<evidence type="ECO:0000256" key="15">
    <source>
        <dbReference type="ARBA" id="ARBA00023128"/>
    </source>
</evidence>
<dbReference type="PANTHER" id="PTHR46552">
    <property type="entry name" value="NADH-UBIQUINONE OXIDOREDUCTASE CHAIN 2"/>
    <property type="match status" value="1"/>
</dbReference>
<comment type="subcellular location">
    <subcellularLocation>
        <location evidence="2 18">Mitochondrion inner membrane</location>
        <topology evidence="2 18">Multi-pass membrane protein</topology>
    </subcellularLocation>
</comment>